<keyword evidence="2" id="KW-0479">Metal-binding</keyword>
<evidence type="ECO:0000313" key="6">
    <source>
        <dbReference type="EMBL" id="GAA4340546.1"/>
    </source>
</evidence>
<dbReference type="Gene3D" id="2.102.10.10">
    <property type="entry name" value="Rieske [2Fe-2S] iron-sulphur domain"/>
    <property type="match status" value="1"/>
</dbReference>
<evidence type="ECO:0000256" key="4">
    <source>
        <dbReference type="ARBA" id="ARBA00023014"/>
    </source>
</evidence>
<organism evidence="6 7">
    <name type="scientific">Pigmentiphaga soli</name>
    <dbReference type="NCBI Taxonomy" id="1007095"/>
    <lineage>
        <taxon>Bacteria</taxon>
        <taxon>Pseudomonadati</taxon>
        <taxon>Pseudomonadota</taxon>
        <taxon>Betaproteobacteria</taxon>
        <taxon>Burkholderiales</taxon>
        <taxon>Alcaligenaceae</taxon>
        <taxon>Pigmentiphaga</taxon>
    </lineage>
</organism>
<evidence type="ECO:0000259" key="5">
    <source>
        <dbReference type="PROSITE" id="PS51296"/>
    </source>
</evidence>
<dbReference type="PROSITE" id="PS51296">
    <property type="entry name" value="RIESKE"/>
    <property type="match status" value="1"/>
</dbReference>
<dbReference type="EMBL" id="BAABFO010000026">
    <property type="protein sequence ID" value="GAA4340546.1"/>
    <property type="molecule type" value="Genomic_DNA"/>
</dbReference>
<dbReference type="Pfam" id="PF00355">
    <property type="entry name" value="Rieske"/>
    <property type="match status" value="1"/>
</dbReference>
<keyword evidence="4" id="KW-0411">Iron-sulfur</keyword>
<evidence type="ECO:0000256" key="2">
    <source>
        <dbReference type="ARBA" id="ARBA00022723"/>
    </source>
</evidence>
<keyword evidence="7" id="KW-1185">Reference proteome</keyword>
<evidence type="ECO:0000256" key="1">
    <source>
        <dbReference type="ARBA" id="ARBA00022714"/>
    </source>
</evidence>
<proteinExistence type="predicted"/>
<evidence type="ECO:0000256" key="3">
    <source>
        <dbReference type="ARBA" id="ARBA00023004"/>
    </source>
</evidence>
<dbReference type="PANTHER" id="PTHR21496">
    <property type="entry name" value="FERREDOXIN-RELATED"/>
    <property type="match status" value="1"/>
</dbReference>
<dbReference type="RefSeq" id="WP_345251703.1">
    <property type="nucleotide sequence ID" value="NZ_BAABFO010000026.1"/>
</dbReference>
<dbReference type="PANTHER" id="PTHR21496:SF23">
    <property type="entry name" value="3-PHENYLPROPIONATE_CINNAMIC ACID DIOXYGENASE FERREDOXIN SUBUNIT"/>
    <property type="match status" value="1"/>
</dbReference>
<evidence type="ECO:0000313" key="7">
    <source>
        <dbReference type="Proteomes" id="UP001501671"/>
    </source>
</evidence>
<protein>
    <submittedName>
        <fullName evidence="6">Non-heme iron oxygenase ferredoxin subunit</fullName>
    </submittedName>
</protein>
<keyword evidence="1" id="KW-0001">2Fe-2S</keyword>
<dbReference type="InterPro" id="IPR036922">
    <property type="entry name" value="Rieske_2Fe-2S_sf"/>
</dbReference>
<accession>A0ABP8HKC6</accession>
<dbReference type="SUPFAM" id="SSF50022">
    <property type="entry name" value="ISP domain"/>
    <property type="match status" value="1"/>
</dbReference>
<dbReference type="CDD" id="cd03528">
    <property type="entry name" value="Rieske_RO_ferredoxin"/>
    <property type="match status" value="1"/>
</dbReference>
<reference evidence="7" key="1">
    <citation type="journal article" date="2019" name="Int. J. Syst. Evol. Microbiol.">
        <title>The Global Catalogue of Microorganisms (GCM) 10K type strain sequencing project: providing services to taxonomists for standard genome sequencing and annotation.</title>
        <authorList>
            <consortium name="The Broad Institute Genomics Platform"/>
            <consortium name="The Broad Institute Genome Sequencing Center for Infectious Disease"/>
            <person name="Wu L."/>
            <person name="Ma J."/>
        </authorList>
    </citation>
    <scope>NUCLEOTIDE SEQUENCE [LARGE SCALE GENOMIC DNA]</scope>
    <source>
        <strain evidence="7">JCM 17666</strain>
    </source>
</reference>
<dbReference type="InterPro" id="IPR017941">
    <property type="entry name" value="Rieske_2Fe-2S"/>
</dbReference>
<name>A0ABP8HKC6_9BURK</name>
<gene>
    <name evidence="6" type="ORF">GCM10023144_40350</name>
</gene>
<dbReference type="Proteomes" id="UP001501671">
    <property type="component" value="Unassembled WGS sequence"/>
</dbReference>
<comment type="caution">
    <text evidence="6">The sequence shown here is derived from an EMBL/GenBank/DDBJ whole genome shotgun (WGS) entry which is preliminary data.</text>
</comment>
<keyword evidence="3" id="KW-0408">Iron</keyword>
<feature type="domain" description="Rieske" evidence="5">
    <location>
        <begin position="5"/>
        <end position="101"/>
    </location>
</feature>
<sequence length="103" mass="11471">MTEWHRVAPLAQFLEGEPRTLRAGEAEIALYLLGDEVHAIGDMCPHQRDVRLSEGFLEDGVIECPMHQSCFDIRTGKVLGPPAREDVPVYPVKIEDGVVFVEA</sequence>